<dbReference type="PANTHER" id="PTHR30143">
    <property type="entry name" value="ACID HYDRATASE"/>
    <property type="match status" value="1"/>
</dbReference>
<sequence length="258" mass="28233">MLHPSGIAKAARILAERRRSGVQAERLPKDCRPEDLESALAIQAEVTRDLGAQVGGWKCLEPPPGRLVVAPIHAEDIHRGAPVSVWAPEGFARIEPELAFVLGRDLPPRDYPYSDSEVDQAIAHTHLVLELIHSRYADPAEAAFPEMLADGLLNQGLFIGPEVDPELALEASELPITLHTRSAGPEHHQGRHPNTQPRAPLYWLVEFLRSRGQGMKAGEIIITGSYAGVLEAPMEEPVRVQFGELGEISVSFKARIEA</sequence>
<keyword evidence="1" id="KW-0456">Lyase</keyword>
<dbReference type="Pfam" id="PF01557">
    <property type="entry name" value="FAA_hydrolase"/>
    <property type="match status" value="1"/>
</dbReference>
<dbReference type="EMBL" id="RJUK01000001">
    <property type="protein sequence ID" value="ROQ21637.1"/>
    <property type="molecule type" value="Genomic_DNA"/>
</dbReference>
<dbReference type="GO" id="GO:0005737">
    <property type="term" value="C:cytoplasm"/>
    <property type="evidence" value="ECO:0007669"/>
    <property type="project" value="TreeGrafter"/>
</dbReference>
<evidence type="ECO:0000313" key="4">
    <source>
        <dbReference type="Proteomes" id="UP000273643"/>
    </source>
</evidence>
<comment type="caution">
    <text evidence="3">The sequence shown here is derived from an EMBL/GenBank/DDBJ whole genome shotgun (WGS) entry which is preliminary data.</text>
</comment>
<dbReference type="Gene3D" id="3.90.850.10">
    <property type="entry name" value="Fumarylacetoacetase-like, C-terminal domain"/>
    <property type="match status" value="1"/>
</dbReference>
<accession>A0A3N1P350</accession>
<proteinExistence type="predicted"/>
<evidence type="ECO:0000259" key="2">
    <source>
        <dbReference type="Pfam" id="PF01557"/>
    </source>
</evidence>
<gene>
    <name evidence="3" type="ORF">EDC38_2263</name>
</gene>
<dbReference type="OrthoDB" id="9792137at2"/>
<dbReference type="SUPFAM" id="SSF56529">
    <property type="entry name" value="FAH"/>
    <property type="match status" value="1"/>
</dbReference>
<keyword evidence="4" id="KW-1185">Reference proteome</keyword>
<dbReference type="InterPro" id="IPR011234">
    <property type="entry name" value="Fumarylacetoacetase-like_C"/>
</dbReference>
<dbReference type="InterPro" id="IPR050772">
    <property type="entry name" value="Hydratase-Decarb/MhpD_sf"/>
</dbReference>
<protein>
    <submittedName>
        <fullName evidence="3">2-keto-4-pentenoate hydratase</fullName>
    </submittedName>
</protein>
<evidence type="ECO:0000256" key="1">
    <source>
        <dbReference type="ARBA" id="ARBA00023239"/>
    </source>
</evidence>
<reference evidence="3 4" key="1">
    <citation type="submission" date="2018-11" db="EMBL/GenBank/DDBJ databases">
        <title>Genomic Encyclopedia of Type Strains, Phase IV (KMG-IV): sequencing the most valuable type-strain genomes for metagenomic binning, comparative biology and taxonomic classification.</title>
        <authorList>
            <person name="Goeker M."/>
        </authorList>
    </citation>
    <scope>NUCLEOTIDE SEQUENCE [LARGE SCALE GENOMIC DNA]</scope>
    <source>
        <strain evidence="3 4">DSM 16974</strain>
    </source>
</reference>
<organism evidence="3 4">
    <name type="scientific">Marinimicrobium koreense</name>
    <dbReference type="NCBI Taxonomy" id="306545"/>
    <lineage>
        <taxon>Bacteria</taxon>
        <taxon>Pseudomonadati</taxon>
        <taxon>Pseudomonadota</taxon>
        <taxon>Gammaproteobacteria</taxon>
        <taxon>Cellvibrionales</taxon>
        <taxon>Cellvibrionaceae</taxon>
        <taxon>Marinimicrobium</taxon>
    </lineage>
</organism>
<dbReference type="AlphaFoldDB" id="A0A3N1P350"/>
<evidence type="ECO:0000313" key="3">
    <source>
        <dbReference type="EMBL" id="ROQ21637.1"/>
    </source>
</evidence>
<dbReference type="GO" id="GO:0008684">
    <property type="term" value="F:2-oxopent-4-enoate hydratase activity"/>
    <property type="evidence" value="ECO:0007669"/>
    <property type="project" value="TreeGrafter"/>
</dbReference>
<dbReference type="PANTHER" id="PTHR30143:SF0">
    <property type="entry name" value="2-KETO-4-PENTENOATE HYDRATASE"/>
    <property type="match status" value="1"/>
</dbReference>
<name>A0A3N1P350_9GAMM</name>
<dbReference type="InterPro" id="IPR036663">
    <property type="entry name" value="Fumarylacetoacetase_C_sf"/>
</dbReference>
<dbReference type="RefSeq" id="WP_123638589.1">
    <property type="nucleotide sequence ID" value="NZ_JBHYFO010000016.1"/>
</dbReference>
<feature type="domain" description="Fumarylacetoacetase-like C-terminal" evidence="2">
    <location>
        <begin position="80"/>
        <end position="250"/>
    </location>
</feature>
<dbReference type="Proteomes" id="UP000273643">
    <property type="component" value="Unassembled WGS sequence"/>
</dbReference>